<feature type="region of interest" description="Disordered" evidence="4">
    <location>
        <begin position="170"/>
        <end position="226"/>
    </location>
</feature>
<dbReference type="EMBL" id="JAULSO010000008">
    <property type="protein sequence ID" value="KAK3681129.1"/>
    <property type="molecule type" value="Genomic_DNA"/>
</dbReference>
<feature type="region of interest" description="Disordered" evidence="4">
    <location>
        <begin position="113"/>
        <end position="136"/>
    </location>
</feature>
<feature type="compositionally biased region" description="Low complexity" evidence="4">
    <location>
        <begin position="282"/>
        <end position="305"/>
    </location>
</feature>
<comment type="caution">
    <text evidence="5">The sequence shown here is derived from an EMBL/GenBank/DDBJ whole genome shotgun (WGS) entry which is preliminary data.</text>
</comment>
<dbReference type="SUPFAM" id="SSF48403">
    <property type="entry name" value="Ankyrin repeat"/>
    <property type="match status" value="1"/>
</dbReference>
<dbReference type="PROSITE" id="PS50297">
    <property type="entry name" value="ANK_REP_REGION"/>
    <property type="match status" value="1"/>
</dbReference>
<organism evidence="5 6">
    <name type="scientific">Podospora appendiculata</name>
    <dbReference type="NCBI Taxonomy" id="314037"/>
    <lineage>
        <taxon>Eukaryota</taxon>
        <taxon>Fungi</taxon>
        <taxon>Dikarya</taxon>
        <taxon>Ascomycota</taxon>
        <taxon>Pezizomycotina</taxon>
        <taxon>Sordariomycetes</taxon>
        <taxon>Sordariomycetidae</taxon>
        <taxon>Sordariales</taxon>
        <taxon>Podosporaceae</taxon>
        <taxon>Podospora</taxon>
    </lineage>
</organism>
<dbReference type="InterPro" id="IPR036770">
    <property type="entry name" value="Ankyrin_rpt-contain_sf"/>
</dbReference>
<feature type="region of interest" description="Disordered" evidence="4">
    <location>
        <begin position="543"/>
        <end position="588"/>
    </location>
</feature>
<evidence type="ECO:0008006" key="7">
    <source>
        <dbReference type="Google" id="ProtNLM"/>
    </source>
</evidence>
<feature type="region of interest" description="Disordered" evidence="4">
    <location>
        <begin position="279"/>
        <end position="329"/>
    </location>
</feature>
<dbReference type="Gene3D" id="1.25.40.20">
    <property type="entry name" value="Ankyrin repeat-containing domain"/>
    <property type="match status" value="2"/>
</dbReference>
<dbReference type="AlphaFoldDB" id="A0AAE0WYT9"/>
<evidence type="ECO:0000313" key="6">
    <source>
        <dbReference type="Proteomes" id="UP001270362"/>
    </source>
</evidence>
<dbReference type="SMART" id="SM00248">
    <property type="entry name" value="ANK"/>
    <property type="match status" value="3"/>
</dbReference>
<gene>
    <name evidence="5" type="ORF">B0T22DRAFT_531406</name>
</gene>
<protein>
    <recommendedName>
        <fullName evidence="7">Ankyrin repeat protein</fullName>
    </recommendedName>
</protein>
<evidence type="ECO:0000256" key="1">
    <source>
        <dbReference type="ARBA" id="ARBA00022737"/>
    </source>
</evidence>
<sequence length="798" mass="87920">MSSLARSISHACPVAAMVHRRGGPARRGRREKPWPPAKQKKLLRLYVCTQSERLPLVRILERLKDGAFDPRQRNSHKHLKSLLPDRRIDDWRPRDLSTMLIRVRFLRSVMAERRKRRRRLRDGSTESPHSLSFSLMDGHTGTCGSGLAVVSPEQYPPAYTNTTAIGKTTAAAGDHHTHHHHTEPESSTSPVVKAESTATPDSFPRANSISRSTTSPSTKSASKRRSWASVLSSISSGISSLARSTSSASSKGISVNEASASVTLSRLSREDFLSLLEEKLPNNSNNSSGNNNNNNNNNNKSKNSKPTLKTPSIFQRNKHADPPSGPTTEELNAALVSMCCSTAIATAGRSSSTSGPGGCVHERLSRAIDDQRTEGPAFRDFWVTETEVNAADRFGNTLLHVAARWGARVSILILLLRYTHDVQMTNHRGETFLHLYDPPPSPRLRPASFLNLVRCLRSRGFDFCQRDVDKQTFLHCLVARRNFPVEILHCVFREVARGTARFLVASKSGREERLWHCVRKNLVQQSPKLHRVFGDEVEFSRSSSRDATTPASEVPSWAQGCHRRTVPAADRDSESVGSGEELDASSGQRVKRTALMELLRKVATGRDSSDRDLEARMESIVGAKTPTPELTALLDARDAEGNTALHYAGEFGIVAAVRFLCVNGAQVSVFNNCGNTALQLVKYAIQRTDVTSDVHMEARYLRCAVLLLERGAIDQTKLVSERSVIYPYDVFDGSERCIANLENQGVANRCRGLHLLPPSPTHPGGHGHHHHGHGRDGGDADGSMSVRAMSLEFHTSAI</sequence>
<accession>A0AAE0WYT9</accession>
<feature type="repeat" description="ANK" evidence="3">
    <location>
        <begin position="640"/>
        <end position="672"/>
    </location>
</feature>
<feature type="compositionally biased region" description="Low complexity" evidence="4">
    <location>
        <begin position="208"/>
        <end position="220"/>
    </location>
</feature>
<reference evidence="5" key="2">
    <citation type="submission" date="2023-06" db="EMBL/GenBank/DDBJ databases">
        <authorList>
            <consortium name="Lawrence Berkeley National Laboratory"/>
            <person name="Haridas S."/>
            <person name="Hensen N."/>
            <person name="Bonometti L."/>
            <person name="Westerberg I."/>
            <person name="Brannstrom I.O."/>
            <person name="Guillou S."/>
            <person name="Cros-Aarteil S."/>
            <person name="Calhoun S."/>
            <person name="Kuo A."/>
            <person name="Mondo S."/>
            <person name="Pangilinan J."/>
            <person name="Riley R."/>
            <person name="Labutti K."/>
            <person name="Andreopoulos B."/>
            <person name="Lipzen A."/>
            <person name="Chen C."/>
            <person name="Yanf M."/>
            <person name="Daum C."/>
            <person name="Ng V."/>
            <person name="Clum A."/>
            <person name="Steindorff A."/>
            <person name="Ohm R."/>
            <person name="Martin F."/>
            <person name="Silar P."/>
            <person name="Natvig D."/>
            <person name="Lalanne C."/>
            <person name="Gautier V."/>
            <person name="Ament-Velasquez S.L."/>
            <person name="Kruys A."/>
            <person name="Hutchinson M.I."/>
            <person name="Powell A.J."/>
            <person name="Barry K."/>
            <person name="Miller A.N."/>
            <person name="Grigoriev I.V."/>
            <person name="Debuchy R."/>
            <person name="Gladieux P."/>
            <person name="Thoren M.H."/>
            <person name="Johannesson H."/>
        </authorList>
    </citation>
    <scope>NUCLEOTIDE SEQUENCE</scope>
    <source>
        <strain evidence="5">CBS 314.62</strain>
    </source>
</reference>
<feature type="compositionally biased region" description="Polar residues" evidence="4">
    <location>
        <begin position="306"/>
        <end position="315"/>
    </location>
</feature>
<dbReference type="PANTHER" id="PTHR24180">
    <property type="entry name" value="CYCLIN-DEPENDENT KINASE INHIBITOR 2C-RELATED"/>
    <property type="match status" value="1"/>
</dbReference>
<dbReference type="PROSITE" id="PS50088">
    <property type="entry name" value="ANK_REPEAT"/>
    <property type="match status" value="1"/>
</dbReference>
<feature type="region of interest" description="Disordered" evidence="4">
    <location>
        <begin position="238"/>
        <end position="261"/>
    </location>
</feature>
<evidence type="ECO:0000256" key="2">
    <source>
        <dbReference type="ARBA" id="ARBA00023043"/>
    </source>
</evidence>
<dbReference type="Proteomes" id="UP001270362">
    <property type="component" value="Unassembled WGS sequence"/>
</dbReference>
<keyword evidence="2 3" id="KW-0040">ANK repeat</keyword>
<dbReference type="PANTHER" id="PTHR24180:SF45">
    <property type="entry name" value="POLY [ADP-RIBOSE] POLYMERASE TANKYRASE"/>
    <property type="match status" value="1"/>
</dbReference>
<evidence type="ECO:0000313" key="5">
    <source>
        <dbReference type="EMBL" id="KAK3681129.1"/>
    </source>
</evidence>
<dbReference type="InterPro" id="IPR051637">
    <property type="entry name" value="Ank_repeat_dom-contain_49"/>
</dbReference>
<feature type="region of interest" description="Disordered" evidence="4">
    <location>
        <begin position="756"/>
        <end position="783"/>
    </location>
</feature>
<evidence type="ECO:0000256" key="3">
    <source>
        <dbReference type="PROSITE-ProRule" id="PRU00023"/>
    </source>
</evidence>
<keyword evidence="6" id="KW-1185">Reference proteome</keyword>
<keyword evidence="1" id="KW-0677">Repeat</keyword>
<reference evidence="5" key="1">
    <citation type="journal article" date="2023" name="Mol. Phylogenet. Evol.">
        <title>Genome-scale phylogeny and comparative genomics of the fungal order Sordariales.</title>
        <authorList>
            <person name="Hensen N."/>
            <person name="Bonometti L."/>
            <person name="Westerberg I."/>
            <person name="Brannstrom I.O."/>
            <person name="Guillou S."/>
            <person name="Cros-Aarteil S."/>
            <person name="Calhoun S."/>
            <person name="Haridas S."/>
            <person name="Kuo A."/>
            <person name="Mondo S."/>
            <person name="Pangilinan J."/>
            <person name="Riley R."/>
            <person name="LaButti K."/>
            <person name="Andreopoulos B."/>
            <person name="Lipzen A."/>
            <person name="Chen C."/>
            <person name="Yan M."/>
            <person name="Daum C."/>
            <person name="Ng V."/>
            <person name="Clum A."/>
            <person name="Steindorff A."/>
            <person name="Ohm R.A."/>
            <person name="Martin F."/>
            <person name="Silar P."/>
            <person name="Natvig D.O."/>
            <person name="Lalanne C."/>
            <person name="Gautier V."/>
            <person name="Ament-Velasquez S.L."/>
            <person name="Kruys A."/>
            <person name="Hutchinson M.I."/>
            <person name="Powell A.J."/>
            <person name="Barry K."/>
            <person name="Miller A.N."/>
            <person name="Grigoriev I.V."/>
            <person name="Debuchy R."/>
            <person name="Gladieux P."/>
            <person name="Hiltunen Thoren M."/>
            <person name="Johannesson H."/>
        </authorList>
    </citation>
    <scope>NUCLEOTIDE SEQUENCE</scope>
    <source>
        <strain evidence="5">CBS 314.62</strain>
    </source>
</reference>
<proteinExistence type="predicted"/>
<evidence type="ECO:0000256" key="4">
    <source>
        <dbReference type="SAM" id="MobiDB-lite"/>
    </source>
</evidence>
<name>A0AAE0WYT9_9PEZI</name>
<feature type="compositionally biased region" description="Low complexity" evidence="4">
    <location>
        <begin position="238"/>
        <end position="254"/>
    </location>
</feature>
<dbReference type="InterPro" id="IPR002110">
    <property type="entry name" value="Ankyrin_rpt"/>
</dbReference>